<proteinExistence type="predicted"/>
<dbReference type="Proteomes" id="UP000005065">
    <property type="component" value="Unassembled WGS sequence"/>
</dbReference>
<accession>G5R6K5</accession>
<evidence type="ECO:0000313" key="3">
    <source>
        <dbReference type="Proteomes" id="UP000005065"/>
    </source>
</evidence>
<comment type="caution">
    <text evidence="2">The sequence shown here is derived from an EMBL/GenBank/DDBJ whole genome shotgun (WGS) entry which is preliminary data.</text>
</comment>
<reference evidence="2 3" key="1">
    <citation type="journal article" date="2011" name="BMC Genomics">
        <title>Genome sequencing reveals diversification of virulence factor content and possible host adaptation in distinct subpopulations of Salmonella enterica.</title>
        <authorList>
            <person name="den Bakker H.C."/>
            <person name="Moreno Switt A.I."/>
            <person name="Govoni G."/>
            <person name="Cummings C.A."/>
            <person name="Ranieri M.L."/>
            <person name="Degoricija L."/>
            <person name="Hoelzer K."/>
            <person name="Rodriguez-Rivera L.D."/>
            <person name="Brown S."/>
            <person name="Bolchacova E."/>
            <person name="Furtado M.R."/>
            <person name="Wiedmann M."/>
        </authorList>
    </citation>
    <scope>NUCLEOTIDE SEQUENCE [LARGE SCALE GENOMIC DNA]</scope>
    <source>
        <strain evidence="2 3">A4-543</strain>
    </source>
</reference>
<organism evidence="2 3">
    <name type="scientific">Salmonella enterica subsp. enterica serovar Senftenberg str. A4-543</name>
    <dbReference type="NCBI Taxonomy" id="913082"/>
    <lineage>
        <taxon>Bacteria</taxon>
        <taxon>Pseudomonadati</taxon>
        <taxon>Pseudomonadota</taxon>
        <taxon>Gammaproteobacteria</taxon>
        <taxon>Enterobacterales</taxon>
        <taxon>Enterobacteriaceae</taxon>
        <taxon>Salmonella</taxon>
    </lineage>
</organism>
<dbReference type="EMBL" id="AFCU01001702">
    <property type="protein sequence ID" value="EHC81546.1"/>
    <property type="molecule type" value="Genomic_DNA"/>
</dbReference>
<evidence type="ECO:0000313" key="2">
    <source>
        <dbReference type="EMBL" id="EHC81546.1"/>
    </source>
</evidence>
<dbReference type="BioCyc" id="SENT913082:G120J-1539-MONOMER"/>
<gene>
    <name evidence="2" type="ORF">LTSESEN_5323</name>
</gene>
<evidence type="ECO:0000256" key="1">
    <source>
        <dbReference type="SAM" id="MobiDB-lite"/>
    </source>
</evidence>
<feature type="compositionally biased region" description="Polar residues" evidence="1">
    <location>
        <begin position="13"/>
        <end position="23"/>
    </location>
</feature>
<feature type="region of interest" description="Disordered" evidence="1">
    <location>
        <begin position="1"/>
        <end position="24"/>
    </location>
</feature>
<feature type="compositionally biased region" description="Basic and acidic residues" evidence="1">
    <location>
        <begin position="1"/>
        <end position="12"/>
    </location>
</feature>
<sequence>MKKNLVKSDLDMKNSSAEKNTPFQEPVVMFSGQAHYLRG</sequence>
<dbReference type="AlphaFoldDB" id="G5R6K5"/>
<name>G5R6K5_SALSE</name>
<protein>
    <submittedName>
        <fullName evidence="2">Uncharacterized protein</fullName>
    </submittedName>
</protein>